<sequence>MEAGKVIDKLKEIFKLLSSNRQLESFVKGDEIALVTTDNRTLLSTISTQLVFPVNLELERIFADKSPLEDDFVSFKLIETLIQDLSQRDAVISLNHIGFCYKTDSQTQERQTLTNSVSGSNWHLYEENSNDQARWYFIGNTEYWKDPLIELLPVTDASDKWLPYWLPHIHIDIDTQLTCEEIESITKRIFENSNVVPFRVTVIDNIVYTIRLRLGIVSGVNIDLDLSTNSRNVQVQRQILLKKII</sequence>
<protein>
    <submittedName>
        <fullName evidence="1">Uncharacterized protein</fullName>
    </submittedName>
</protein>
<dbReference type="EMBL" id="LBUP01000001">
    <property type="protein sequence ID" value="KKQ67360.1"/>
    <property type="molecule type" value="Genomic_DNA"/>
</dbReference>
<comment type="caution">
    <text evidence="1">The sequence shown here is derived from an EMBL/GenBank/DDBJ whole genome shotgun (WGS) entry which is preliminary data.</text>
</comment>
<proteinExistence type="predicted"/>
<reference evidence="1 2" key="1">
    <citation type="journal article" date="2015" name="Nature">
        <title>rRNA introns, odd ribosomes, and small enigmatic genomes across a large radiation of phyla.</title>
        <authorList>
            <person name="Brown C.T."/>
            <person name="Hug L.A."/>
            <person name="Thomas B.C."/>
            <person name="Sharon I."/>
            <person name="Castelle C.J."/>
            <person name="Singh A."/>
            <person name="Wilkins M.J."/>
            <person name="Williams K.H."/>
            <person name="Banfield J.F."/>
        </authorList>
    </citation>
    <scope>NUCLEOTIDE SEQUENCE [LARGE SCALE GENOMIC DNA]</scope>
</reference>
<evidence type="ECO:0000313" key="1">
    <source>
        <dbReference type="EMBL" id="KKQ67360.1"/>
    </source>
</evidence>
<dbReference type="Proteomes" id="UP000034235">
    <property type="component" value="Unassembled WGS sequence"/>
</dbReference>
<dbReference type="AlphaFoldDB" id="A0A0G0JW68"/>
<evidence type="ECO:0000313" key="2">
    <source>
        <dbReference type="Proteomes" id="UP000034235"/>
    </source>
</evidence>
<accession>A0A0G0JW68</accession>
<name>A0A0G0JW68_9BACT</name>
<organism evidence="1 2">
    <name type="scientific">Candidatus Daviesbacteria bacterium GW2011_GWA2_38_24</name>
    <dbReference type="NCBI Taxonomy" id="1618422"/>
    <lineage>
        <taxon>Bacteria</taxon>
        <taxon>Candidatus Daviesiibacteriota</taxon>
    </lineage>
</organism>
<gene>
    <name evidence="1" type="ORF">US86_C0001G0287</name>
</gene>